<dbReference type="Pfam" id="PF00561">
    <property type="entry name" value="Abhydrolase_1"/>
    <property type="match status" value="1"/>
</dbReference>
<sequence>MQLVWILLIAAAITVIEILIYHYRLPRFFLFIFPLINICLEICIVFYILRQQALVTSYYPLWIRIGIYLLPLLLSLFIMTGFLVRRYVKLEYTKPFRHIVCRLFAFLLISMLFIFLTTIYFAQEYVIFYPNASPQDRDMLMADKAYERISIDSQYTGWLRKAENADSIIVYFGGNAQNTSALCREYDESGIFSYMKNSHFLSVDYPSYGDSKGSLSQEELFKMADAVLHYARHRYPNKKLYIVGYSIGTGMASYAASKSTPDALILLSPYNNGRDLFNSYFPVFYGPLQHLIRYPLTSDRYVGALTCPALVILSNQDTIVSPSLSRRLIECFTTPVKTIQFDTLDHGDIAMSKEVWKTIIRFLHELPE</sequence>
<gene>
    <name evidence="3" type="ORF">CIAN88_05385</name>
</gene>
<dbReference type="Proteomes" id="UP000030008">
    <property type="component" value="Unassembled WGS sequence"/>
</dbReference>
<feature type="transmembrane region" description="Helical" evidence="1">
    <location>
        <begin position="28"/>
        <end position="49"/>
    </location>
</feature>
<dbReference type="PANTHER" id="PTHR12277:SF81">
    <property type="entry name" value="PROTEIN ABHD13"/>
    <property type="match status" value="1"/>
</dbReference>
<accession>A0A099I8T9</accession>
<comment type="caution">
    <text evidence="3">The sequence shown here is derived from an EMBL/GenBank/DDBJ whole genome shotgun (WGS) entry which is preliminary data.</text>
</comment>
<evidence type="ECO:0000313" key="3">
    <source>
        <dbReference type="EMBL" id="KGJ53981.1"/>
    </source>
</evidence>
<reference evidence="3 4" key="1">
    <citation type="submission" date="2014-08" db="EMBL/GenBank/DDBJ databases">
        <title>Clostridium innocuum, an unnegligible vancomycin-resistant pathogen causing extra-intestinal infections.</title>
        <authorList>
            <person name="Feng Y."/>
            <person name="Chiu C.-H."/>
        </authorList>
    </citation>
    <scope>NUCLEOTIDE SEQUENCE [LARGE SCALE GENOMIC DNA]</scope>
    <source>
        <strain evidence="3 4">AN88</strain>
    </source>
</reference>
<dbReference type="SUPFAM" id="SSF53474">
    <property type="entry name" value="alpha/beta-Hydrolases"/>
    <property type="match status" value="1"/>
</dbReference>
<dbReference type="InterPro" id="IPR029058">
    <property type="entry name" value="AB_hydrolase_fold"/>
</dbReference>
<feature type="transmembrane region" description="Helical" evidence="1">
    <location>
        <begin position="61"/>
        <end position="83"/>
    </location>
</feature>
<dbReference type="PANTHER" id="PTHR12277">
    <property type="entry name" value="ALPHA/BETA HYDROLASE DOMAIN-CONTAINING PROTEIN"/>
    <property type="match status" value="1"/>
</dbReference>
<keyword evidence="1" id="KW-1133">Transmembrane helix</keyword>
<feature type="domain" description="AB hydrolase-1" evidence="2">
    <location>
        <begin position="201"/>
        <end position="269"/>
    </location>
</feature>
<evidence type="ECO:0000256" key="1">
    <source>
        <dbReference type="SAM" id="Phobius"/>
    </source>
</evidence>
<keyword evidence="1" id="KW-0812">Transmembrane</keyword>
<organism evidence="3 4">
    <name type="scientific">Clostridium innocuum</name>
    <dbReference type="NCBI Taxonomy" id="1522"/>
    <lineage>
        <taxon>Bacteria</taxon>
        <taxon>Bacillati</taxon>
        <taxon>Bacillota</taxon>
        <taxon>Clostridia</taxon>
        <taxon>Eubacteriales</taxon>
        <taxon>Clostridiaceae</taxon>
        <taxon>Clostridium</taxon>
    </lineage>
</organism>
<keyword evidence="1" id="KW-0472">Membrane</keyword>
<dbReference type="EMBL" id="JQIF01000023">
    <property type="protein sequence ID" value="KGJ53981.1"/>
    <property type="molecule type" value="Genomic_DNA"/>
</dbReference>
<protein>
    <recommendedName>
        <fullName evidence="2">AB hydrolase-1 domain-containing protein</fullName>
    </recommendedName>
</protein>
<name>A0A099I8T9_CLOIN</name>
<dbReference type="InterPro" id="IPR000073">
    <property type="entry name" value="AB_hydrolase_1"/>
</dbReference>
<proteinExistence type="predicted"/>
<feature type="transmembrane region" description="Helical" evidence="1">
    <location>
        <begin position="103"/>
        <end position="122"/>
    </location>
</feature>
<feature type="transmembrane region" description="Helical" evidence="1">
    <location>
        <begin position="6"/>
        <end position="23"/>
    </location>
</feature>
<dbReference type="RefSeq" id="WP_044904504.1">
    <property type="nucleotide sequence ID" value="NZ_JAQCQO010000004.1"/>
</dbReference>
<evidence type="ECO:0000259" key="2">
    <source>
        <dbReference type="Pfam" id="PF00561"/>
    </source>
</evidence>
<dbReference type="AlphaFoldDB" id="A0A099I8T9"/>
<dbReference type="Gene3D" id="3.40.50.1820">
    <property type="entry name" value="alpha/beta hydrolase"/>
    <property type="match status" value="1"/>
</dbReference>
<evidence type="ECO:0000313" key="4">
    <source>
        <dbReference type="Proteomes" id="UP000030008"/>
    </source>
</evidence>